<evidence type="ECO:0000313" key="1">
    <source>
        <dbReference type="EMBL" id="MBX49778.1"/>
    </source>
</evidence>
<accession>A0A2P2P4W0</accession>
<proteinExistence type="predicted"/>
<sequence>MQRHRHRNSRLSC</sequence>
<dbReference type="EMBL" id="GGEC01069294">
    <property type="protein sequence ID" value="MBX49778.1"/>
    <property type="molecule type" value="Transcribed_RNA"/>
</dbReference>
<name>A0A2P2P4W0_RHIMU</name>
<reference evidence="1" key="1">
    <citation type="submission" date="2018-02" db="EMBL/GenBank/DDBJ databases">
        <title>Rhizophora mucronata_Transcriptome.</title>
        <authorList>
            <person name="Meera S.P."/>
            <person name="Sreeshan A."/>
            <person name="Augustine A."/>
        </authorList>
    </citation>
    <scope>NUCLEOTIDE SEQUENCE</scope>
    <source>
        <tissue evidence="1">Leaf</tissue>
    </source>
</reference>
<organism evidence="1">
    <name type="scientific">Rhizophora mucronata</name>
    <name type="common">Asiatic mangrove</name>
    <dbReference type="NCBI Taxonomy" id="61149"/>
    <lineage>
        <taxon>Eukaryota</taxon>
        <taxon>Viridiplantae</taxon>
        <taxon>Streptophyta</taxon>
        <taxon>Embryophyta</taxon>
        <taxon>Tracheophyta</taxon>
        <taxon>Spermatophyta</taxon>
        <taxon>Magnoliopsida</taxon>
        <taxon>eudicotyledons</taxon>
        <taxon>Gunneridae</taxon>
        <taxon>Pentapetalae</taxon>
        <taxon>rosids</taxon>
        <taxon>fabids</taxon>
        <taxon>Malpighiales</taxon>
        <taxon>Rhizophoraceae</taxon>
        <taxon>Rhizophora</taxon>
    </lineage>
</organism>
<protein>
    <submittedName>
        <fullName evidence="1">Flotillin-like protein 4</fullName>
    </submittedName>
</protein>